<dbReference type="Pfam" id="PF04307">
    <property type="entry name" value="YdjM"/>
    <property type="match status" value="1"/>
</dbReference>
<reference evidence="2 3" key="1">
    <citation type="journal article" date="2019" name="Int. J. Syst. Evol. Microbiol.">
        <title>The Global Catalogue of Microorganisms (GCM) 10K type strain sequencing project: providing services to taxonomists for standard genome sequencing and annotation.</title>
        <authorList>
            <consortium name="The Broad Institute Genomics Platform"/>
            <consortium name="The Broad Institute Genome Sequencing Center for Infectious Disease"/>
            <person name="Wu L."/>
            <person name="Ma J."/>
        </authorList>
    </citation>
    <scope>NUCLEOTIDE SEQUENCE [LARGE SCALE GENOMIC DNA]</scope>
    <source>
        <strain evidence="2 3">CGMCC 1.12125</strain>
    </source>
</reference>
<keyword evidence="1" id="KW-1133">Transmembrane helix</keyword>
<dbReference type="InterPro" id="IPR007404">
    <property type="entry name" value="YdjM-like"/>
</dbReference>
<evidence type="ECO:0000313" key="2">
    <source>
        <dbReference type="EMBL" id="MFD1585726.1"/>
    </source>
</evidence>
<protein>
    <submittedName>
        <fullName evidence="2">Metal-dependent hydrolase</fullName>
    </submittedName>
</protein>
<feature type="transmembrane region" description="Helical" evidence="1">
    <location>
        <begin position="91"/>
        <end position="111"/>
    </location>
</feature>
<gene>
    <name evidence="2" type="ORF">ACFR9U_01925</name>
</gene>
<keyword evidence="3" id="KW-1185">Reference proteome</keyword>
<name>A0ABD6C6C7_9EURY</name>
<dbReference type="RefSeq" id="WP_247377235.1">
    <property type="nucleotide sequence ID" value="NZ_JALLGV010000003.1"/>
</dbReference>
<dbReference type="Proteomes" id="UP001597119">
    <property type="component" value="Unassembled WGS sequence"/>
</dbReference>
<dbReference type="GO" id="GO:0016787">
    <property type="term" value="F:hydrolase activity"/>
    <property type="evidence" value="ECO:0007669"/>
    <property type="project" value="UniProtKB-KW"/>
</dbReference>
<feature type="transmembrane region" description="Helical" evidence="1">
    <location>
        <begin position="142"/>
        <end position="159"/>
    </location>
</feature>
<accession>A0ABD6C6C7</accession>
<dbReference type="EMBL" id="JBHUDJ010000001">
    <property type="protein sequence ID" value="MFD1585726.1"/>
    <property type="molecule type" value="Genomic_DNA"/>
</dbReference>
<proteinExistence type="predicted"/>
<comment type="caution">
    <text evidence="2">The sequence shown here is derived from an EMBL/GenBank/DDBJ whole genome shotgun (WGS) entry which is preliminary data.</text>
</comment>
<sequence>MPDFMTHVLVAYVALQVSAWRVDWLTRPRIVTGMAGALVPDLVKVKLLVPSYQVESALGVAFSWEPLHRLGGALLTAAILSLFVERSERRVVFLLLVGGLLSHLLLDAFLLRPVPYTYDLLYPLTHWRAPIFDLDLYLSSDYWPSIATGAVALVVFGVTRRRE</sequence>
<keyword evidence="1" id="KW-0472">Membrane</keyword>
<evidence type="ECO:0000313" key="3">
    <source>
        <dbReference type="Proteomes" id="UP001597119"/>
    </source>
</evidence>
<keyword evidence="1" id="KW-0812">Transmembrane</keyword>
<keyword evidence="2" id="KW-0378">Hydrolase</keyword>
<feature type="transmembrane region" description="Helical" evidence="1">
    <location>
        <begin position="67"/>
        <end position="84"/>
    </location>
</feature>
<organism evidence="2 3">
    <name type="scientific">Halorientalis brevis</name>
    <dbReference type="NCBI Taxonomy" id="1126241"/>
    <lineage>
        <taxon>Archaea</taxon>
        <taxon>Methanobacteriati</taxon>
        <taxon>Methanobacteriota</taxon>
        <taxon>Stenosarchaea group</taxon>
        <taxon>Halobacteria</taxon>
        <taxon>Halobacteriales</taxon>
        <taxon>Haloarculaceae</taxon>
        <taxon>Halorientalis</taxon>
    </lineage>
</organism>
<dbReference type="AlphaFoldDB" id="A0ABD6C6C7"/>
<evidence type="ECO:0000256" key="1">
    <source>
        <dbReference type="SAM" id="Phobius"/>
    </source>
</evidence>